<sequence length="305" mass="34784">MPAKSIHQTLQMEHICVRDPQQGFEPDGRYGFIRYLEHGVPSSLVRWHYHEEYELHLICASSGKVFVGDYIGQFAPGHLVLTGPRVPHNWVSLDTPEEGVKLRDMVVQFSHAPLEQMAAAIPELRAVLPLLSRATYGIEFFDLSEQAMRRFERIRDSNGLPRFIEFLSLLGELAESSNYQLLSTVPMQSSDDDDALARISSAVNFIVQNFSSQFSMSDLAQQLGMSERMFTRFFRSATGNSFTDFVNRLRVNKACQLLMETERYVTNICYDAGFNNVANFNRRFLELKGMTPKEFRQQASGRFGA</sequence>
<dbReference type="InterPro" id="IPR018062">
    <property type="entry name" value="HTH_AraC-typ_CS"/>
</dbReference>
<dbReference type="Pfam" id="PF12833">
    <property type="entry name" value="HTH_18"/>
    <property type="match status" value="1"/>
</dbReference>
<dbReference type="STRING" id="758825.SAMN02982985_05854"/>
<keyword evidence="3" id="KW-0804">Transcription</keyword>
<dbReference type="SUPFAM" id="SSF46689">
    <property type="entry name" value="Homeodomain-like"/>
    <property type="match status" value="2"/>
</dbReference>
<dbReference type="OrthoDB" id="9816011at2"/>
<dbReference type="Gene3D" id="1.10.10.60">
    <property type="entry name" value="Homeodomain-like"/>
    <property type="match status" value="2"/>
</dbReference>
<dbReference type="AlphaFoldDB" id="A0A1I4UXT5"/>
<dbReference type="GO" id="GO:0043565">
    <property type="term" value="F:sequence-specific DNA binding"/>
    <property type="evidence" value="ECO:0007669"/>
    <property type="project" value="InterPro"/>
</dbReference>
<keyword evidence="6" id="KW-1185">Reference proteome</keyword>
<gene>
    <name evidence="5" type="ORF">SAMN02982985_05854</name>
</gene>
<dbReference type="GO" id="GO:0003700">
    <property type="term" value="F:DNA-binding transcription factor activity"/>
    <property type="evidence" value="ECO:0007669"/>
    <property type="project" value="InterPro"/>
</dbReference>
<dbReference type="RefSeq" id="WP_093391306.1">
    <property type="nucleotide sequence ID" value="NZ_FOTW01000055.1"/>
</dbReference>
<evidence type="ECO:0000259" key="4">
    <source>
        <dbReference type="PROSITE" id="PS01124"/>
    </source>
</evidence>
<reference evidence="5 6" key="1">
    <citation type="submission" date="2016-10" db="EMBL/GenBank/DDBJ databases">
        <authorList>
            <person name="de Groot N.N."/>
        </authorList>
    </citation>
    <scope>NUCLEOTIDE SEQUENCE [LARGE SCALE GENOMIC DNA]</scope>
    <source>
        <strain evidence="5 6">ATCC 43154</strain>
    </source>
</reference>
<dbReference type="PROSITE" id="PS01124">
    <property type="entry name" value="HTH_ARAC_FAMILY_2"/>
    <property type="match status" value="1"/>
</dbReference>
<dbReference type="SMART" id="SM00342">
    <property type="entry name" value="HTH_ARAC"/>
    <property type="match status" value="1"/>
</dbReference>
<protein>
    <submittedName>
        <fullName evidence="5">AraC-type DNA-binding protein</fullName>
    </submittedName>
</protein>
<proteinExistence type="predicted"/>
<dbReference type="InterPro" id="IPR009057">
    <property type="entry name" value="Homeodomain-like_sf"/>
</dbReference>
<dbReference type="PANTHER" id="PTHR43280">
    <property type="entry name" value="ARAC-FAMILY TRANSCRIPTIONAL REGULATOR"/>
    <property type="match status" value="1"/>
</dbReference>
<dbReference type="EMBL" id="FOTW01000055">
    <property type="protein sequence ID" value="SFM93794.1"/>
    <property type="molecule type" value="Genomic_DNA"/>
</dbReference>
<evidence type="ECO:0000313" key="6">
    <source>
        <dbReference type="Proteomes" id="UP000199470"/>
    </source>
</evidence>
<accession>A0A1I4UXT5</accession>
<organism evidence="5 6">
    <name type="scientific">Rugamonas rubra</name>
    <dbReference type="NCBI Taxonomy" id="758825"/>
    <lineage>
        <taxon>Bacteria</taxon>
        <taxon>Pseudomonadati</taxon>
        <taxon>Pseudomonadota</taxon>
        <taxon>Betaproteobacteria</taxon>
        <taxon>Burkholderiales</taxon>
        <taxon>Oxalobacteraceae</taxon>
        <taxon>Telluria group</taxon>
        <taxon>Rugamonas</taxon>
    </lineage>
</organism>
<keyword evidence="2 5" id="KW-0238">DNA-binding</keyword>
<dbReference type="PANTHER" id="PTHR43280:SF27">
    <property type="entry name" value="TRANSCRIPTIONAL REGULATOR MTLR"/>
    <property type="match status" value="1"/>
</dbReference>
<evidence type="ECO:0000256" key="3">
    <source>
        <dbReference type="ARBA" id="ARBA00023163"/>
    </source>
</evidence>
<dbReference type="SUPFAM" id="SSF51182">
    <property type="entry name" value="RmlC-like cupins"/>
    <property type="match status" value="1"/>
</dbReference>
<dbReference type="CDD" id="cd06976">
    <property type="entry name" value="cupin_MtlR-like_N"/>
    <property type="match status" value="1"/>
</dbReference>
<feature type="domain" description="HTH araC/xylS-type" evidence="4">
    <location>
        <begin position="200"/>
        <end position="298"/>
    </location>
</feature>
<dbReference type="Proteomes" id="UP000199470">
    <property type="component" value="Unassembled WGS sequence"/>
</dbReference>
<dbReference type="InterPro" id="IPR011051">
    <property type="entry name" value="RmlC_Cupin_sf"/>
</dbReference>
<dbReference type="InterPro" id="IPR018060">
    <property type="entry name" value="HTH_AraC"/>
</dbReference>
<dbReference type="PROSITE" id="PS00041">
    <property type="entry name" value="HTH_ARAC_FAMILY_1"/>
    <property type="match status" value="1"/>
</dbReference>
<evidence type="ECO:0000256" key="1">
    <source>
        <dbReference type="ARBA" id="ARBA00023015"/>
    </source>
</evidence>
<evidence type="ECO:0000256" key="2">
    <source>
        <dbReference type="ARBA" id="ARBA00023125"/>
    </source>
</evidence>
<keyword evidence="1" id="KW-0805">Transcription regulation</keyword>
<evidence type="ECO:0000313" key="5">
    <source>
        <dbReference type="EMBL" id="SFM93794.1"/>
    </source>
</evidence>
<name>A0A1I4UXT5_9BURK</name>